<feature type="region of interest" description="Disordered" evidence="1">
    <location>
        <begin position="149"/>
        <end position="176"/>
    </location>
</feature>
<gene>
    <name evidence="2" type="ORF">B0H64DRAFT_6549</name>
</gene>
<dbReference type="GeneID" id="87845522"/>
<dbReference type="EMBL" id="JAUEPN010000001">
    <property type="protein sequence ID" value="KAK3300076.1"/>
    <property type="molecule type" value="Genomic_DNA"/>
</dbReference>
<proteinExistence type="predicted"/>
<feature type="region of interest" description="Disordered" evidence="1">
    <location>
        <begin position="1"/>
        <end position="33"/>
    </location>
</feature>
<evidence type="ECO:0000313" key="3">
    <source>
        <dbReference type="Proteomes" id="UP001278766"/>
    </source>
</evidence>
<keyword evidence="3" id="KW-1185">Reference proteome</keyword>
<comment type="caution">
    <text evidence="2">The sequence shown here is derived from an EMBL/GenBank/DDBJ whole genome shotgun (WGS) entry which is preliminary data.</text>
</comment>
<name>A0AAE0LWB8_9PEZI</name>
<sequence length="356" mass="39104">MSRKRHCPRRKIPTPSSGNSGAHSLATILPSNQPTPVPTLNVMQCQKRCSCHHSFISVETTHGEPVVTKSKAHRPILTDRVDHHSNTKTLASNVKTAGPDQSAGHESARACPSWEYLQGLMSWLSSRFFTSFPLQKKFQKKKSSVVRNGNCKIPGQDGEGRKGGDSPKRCLKKKRNASVIRTRNTSPIQPNPTTQLQSRVCVCPSVLPRTTSSVTGRAEHPRVSHFFTTRPPSASRSVDCMGQKPPSVRANCARVHVCVCESLWCLVCLGDFSPRAKQAGNGKKCGEAEGAFLGSGRCSVPFPVSWWEKKPGEPGEGNVRRAGKRGDVCVRLLDWAFLEQQPCDFLPCMQLAGQLW</sequence>
<accession>A0AAE0LWB8</accession>
<evidence type="ECO:0000313" key="2">
    <source>
        <dbReference type="EMBL" id="KAK3300076.1"/>
    </source>
</evidence>
<protein>
    <submittedName>
        <fullName evidence="2">Uncharacterized protein</fullName>
    </submittedName>
</protein>
<organism evidence="2 3">
    <name type="scientific">Chaetomium fimeti</name>
    <dbReference type="NCBI Taxonomy" id="1854472"/>
    <lineage>
        <taxon>Eukaryota</taxon>
        <taxon>Fungi</taxon>
        <taxon>Dikarya</taxon>
        <taxon>Ascomycota</taxon>
        <taxon>Pezizomycotina</taxon>
        <taxon>Sordariomycetes</taxon>
        <taxon>Sordariomycetidae</taxon>
        <taxon>Sordariales</taxon>
        <taxon>Chaetomiaceae</taxon>
        <taxon>Chaetomium</taxon>
    </lineage>
</organism>
<dbReference type="Proteomes" id="UP001278766">
    <property type="component" value="Unassembled WGS sequence"/>
</dbReference>
<reference evidence="2" key="2">
    <citation type="submission" date="2023-06" db="EMBL/GenBank/DDBJ databases">
        <authorList>
            <consortium name="Lawrence Berkeley National Laboratory"/>
            <person name="Haridas S."/>
            <person name="Hensen N."/>
            <person name="Bonometti L."/>
            <person name="Westerberg I."/>
            <person name="Brannstrom I.O."/>
            <person name="Guillou S."/>
            <person name="Cros-Aarteil S."/>
            <person name="Calhoun S."/>
            <person name="Kuo A."/>
            <person name="Mondo S."/>
            <person name="Pangilinan J."/>
            <person name="Riley R."/>
            <person name="Labutti K."/>
            <person name="Andreopoulos B."/>
            <person name="Lipzen A."/>
            <person name="Chen C."/>
            <person name="Yanf M."/>
            <person name="Daum C."/>
            <person name="Ng V."/>
            <person name="Clum A."/>
            <person name="Steindorff A."/>
            <person name="Ohm R."/>
            <person name="Martin F."/>
            <person name="Silar P."/>
            <person name="Natvig D."/>
            <person name="Lalanne C."/>
            <person name="Gautier V."/>
            <person name="Ament-Velasquez S.L."/>
            <person name="Kruys A."/>
            <person name="Hutchinson M.I."/>
            <person name="Powell A.J."/>
            <person name="Barry K."/>
            <person name="Miller A.N."/>
            <person name="Grigoriev I.V."/>
            <person name="Debuchy R."/>
            <person name="Gladieux P."/>
            <person name="Thoren M.H."/>
            <person name="Johannesson H."/>
        </authorList>
    </citation>
    <scope>NUCLEOTIDE SEQUENCE</scope>
    <source>
        <strain evidence="2">CBS 168.71</strain>
    </source>
</reference>
<evidence type="ECO:0000256" key="1">
    <source>
        <dbReference type="SAM" id="MobiDB-lite"/>
    </source>
</evidence>
<dbReference type="RefSeq" id="XP_062663590.1">
    <property type="nucleotide sequence ID" value="XM_062808574.1"/>
</dbReference>
<reference evidence="2" key="1">
    <citation type="journal article" date="2023" name="Mol. Phylogenet. Evol.">
        <title>Genome-scale phylogeny and comparative genomics of the fungal order Sordariales.</title>
        <authorList>
            <person name="Hensen N."/>
            <person name="Bonometti L."/>
            <person name="Westerberg I."/>
            <person name="Brannstrom I.O."/>
            <person name="Guillou S."/>
            <person name="Cros-Aarteil S."/>
            <person name="Calhoun S."/>
            <person name="Haridas S."/>
            <person name="Kuo A."/>
            <person name="Mondo S."/>
            <person name="Pangilinan J."/>
            <person name="Riley R."/>
            <person name="LaButti K."/>
            <person name="Andreopoulos B."/>
            <person name="Lipzen A."/>
            <person name="Chen C."/>
            <person name="Yan M."/>
            <person name="Daum C."/>
            <person name="Ng V."/>
            <person name="Clum A."/>
            <person name="Steindorff A."/>
            <person name="Ohm R.A."/>
            <person name="Martin F."/>
            <person name="Silar P."/>
            <person name="Natvig D.O."/>
            <person name="Lalanne C."/>
            <person name="Gautier V."/>
            <person name="Ament-Velasquez S.L."/>
            <person name="Kruys A."/>
            <person name="Hutchinson M.I."/>
            <person name="Powell A.J."/>
            <person name="Barry K."/>
            <person name="Miller A.N."/>
            <person name="Grigoriev I.V."/>
            <person name="Debuchy R."/>
            <person name="Gladieux P."/>
            <person name="Hiltunen Thoren M."/>
            <person name="Johannesson H."/>
        </authorList>
    </citation>
    <scope>NUCLEOTIDE SEQUENCE</scope>
    <source>
        <strain evidence="2">CBS 168.71</strain>
    </source>
</reference>
<feature type="compositionally biased region" description="Basic and acidic residues" evidence="1">
    <location>
        <begin position="158"/>
        <end position="168"/>
    </location>
</feature>
<dbReference type="AlphaFoldDB" id="A0AAE0LWB8"/>
<feature type="compositionally biased region" description="Basic residues" evidence="1">
    <location>
        <begin position="1"/>
        <end position="12"/>
    </location>
</feature>